<evidence type="ECO:0000313" key="2">
    <source>
        <dbReference type="Proteomes" id="UP000828390"/>
    </source>
</evidence>
<keyword evidence="2" id="KW-1185">Reference proteome</keyword>
<dbReference type="EMBL" id="JAIWYP010000001">
    <property type="protein sequence ID" value="KAH3893137.1"/>
    <property type="molecule type" value="Genomic_DNA"/>
</dbReference>
<organism evidence="1 2">
    <name type="scientific">Dreissena polymorpha</name>
    <name type="common">Zebra mussel</name>
    <name type="synonym">Mytilus polymorpha</name>
    <dbReference type="NCBI Taxonomy" id="45954"/>
    <lineage>
        <taxon>Eukaryota</taxon>
        <taxon>Metazoa</taxon>
        <taxon>Spiralia</taxon>
        <taxon>Lophotrochozoa</taxon>
        <taxon>Mollusca</taxon>
        <taxon>Bivalvia</taxon>
        <taxon>Autobranchia</taxon>
        <taxon>Heteroconchia</taxon>
        <taxon>Euheterodonta</taxon>
        <taxon>Imparidentia</taxon>
        <taxon>Neoheterodontei</taxon>
        <taxon>Myida</taxon>
        <taxon>Dreissenoidea</taxon>
        <taxon>Dreissenidae</taxon>
        <taxon>Dreissena</taxon>
    </lineage>
</organism>
<accession>A0A9D4NB38</accession>
<name>A0A9D4NB38_DREPO</name>
<dbReference type="Proteomes" id="UP000828390">
    <property type="component" value="Unassembled WGS sequence"/>
</dbReference>
<dbReference type="AlphaFoldDB" id="A0A9D4NB38"/>
<gene>
    <name evidence="1" type="ORF">DPMN_017281</name>
</gene>
<comment type="caution">
    <text evidence="1">The sequence shown here is derived from an EMBL/GenBank/DDBJ whole genome shotgun (WGS) entry which is preliminary data.</text>
</comment>
<evidence type="ECO:0000313" key="1">
    <source>
        <dbReference type="EMBL" id="KAH3893137.1"/>
    </source>
</evidence>
<reference evidence="1" key="2">
    <citation type="submission" date="2020-11" db="EMBL/GenBank/DDBJ databases">
        <authorList>
            <person name="McCartney M.A."/>
            <person name="Auch B."/>
            <person name="Kono T."/>
            <person name="Mallez S."/>
            <person name="Becker A."/>
            <person name="Gohl D.M."/>
            <person name="Silverstein K.A.T."/>
            <person name="Koren S."/>
            <person name="Bechman K.B."/>
            <person name="Herman A."/>
            <person name="Abrahante J.E."/>
            <person name="Garbe J."/>
        </authorList>
    </citation>
    <scope>NUCLEOTIDE SEQUENCE</scope>
    <source>
        <strain evidence="1">Duluth1</strain>
        <tissue evidence="1">Whole animal</tissue>
    </source>
</reference>
<sequence>MLPDLIGREMQVTCEACLRATCTVVLDRPLVPPQQPTEVSLAFLQATSHPCCSRPMTP</sequence>
<protein>
    <submittedName>
        <fullName evidence="1">Uncharacterized protein</fullName>
    </submittedName>
</protein>
<reference evidence="1" key="1">
    <citation type="journal article" date="2019" name="bioRxiv">
        <title>The Genome of the Zebra Mussel, Dreissena polymorpha: A Resource for Invasive Species Research.</title>
        <authorList>
            <person name="McCartney M.A."/>
            <person name="Auch B."/>
            <person name="Kono T."/>
            <person name="Mallez S."/>
            <person name="Zhang Y."/>
            <person name="Obille A."/>
            <person name="Becker A."/>
            <person name="Abrahante J.E."/>
            <person name="Garbe J."/>
            <person name="Badalamenti J.P."/>
            <person name="Herman A."/>
            <person name="Mangelson H."/>
            <person name="Liachko I."/>
            <person name="Sullivan S."/>
            <person name="Sone E.D."/>
            <person name="Koren S."/>
            <person name="Silverstein K.A.T."/>
            <person name="Beckman K.B."/>
            <person name="Gohl D.M."/>
        </authorList>
    </citation>
    <scope>NUCLEOTIDE SEQUENCE</scope>
    <source>
        <strain evidence="1">Duluth1</strain>
        <tissue evidence="1">Whole animal</tissue>
    </source>
</reference>
<proteinExistence type="predicted"/>